<evidence type="ECO:0000313" key="2">
    <source>
        <dbReference type="EMBL" id="MPQ85178.1"/>
    </source>
</evidence>
<dbReference type="InterPro" id="IPR010546">
    <property type="entry name" value="DUF1120"/>
</dbReference>
<organism evidence="2 3">
    <name type="scientific">Pseudomonas kitaguniensis</name>
    <dbReference type="NCBI Taxonomy" id="2607908"/>
    <lineage>
        <taxon>Bacteria</taxon>
        <taxon>Pseudomonadati</taxon>
        <taxon>Pseudomonadota</taxon>
        <taxon>Gammaproteobacteria</taxon>
        <taxon>Pseudomonadales</taxon>
        <taxon>Pseudomonadaceae</taxon>
        <taxon>Pseudomonas</taxon>
    </lineage>
</organism>
<sequence>MKNSLLLLSSALLITSTSLTFAAGNTDLSVSGTITPSACKPSISADGVVDYGKMSAKQLNQNQYTLLASQTLDVRVLCEGPTVFTMTTVDNQAGTSPNHDSWHGLGMTPEGENLGGSGFRLSNPVADGVPALIITSLDGGATWQPSAQLSHLILTAVTTGSALAPIAVRDFTAQLELDTHIAPAAGLTVKDEVELIGSATLQVKYL</sequence>
<feature type="signal peptide" evidence="1">
    <location>
        <begin position="1"/>
        <end position="22"/>
    </location>
</feature>
<name>A0A5N7JUW0_9PSED</name>
<evidence type="ECO:0000313" key="3">
    <source>
        <dbReference type="Proteomes" id="UP000325438"/>
    </source>
</evidence>
<feature type="chain" id="PRO_5025067096" evidence="1">
    <location>
        <begin position="23"/>
        <end position="206"/>
    </location>
</feature>
<dbReference type="Pfam" id="PF06551">
    <property type="entry name" value="DUF1120"/>
    <property type="match status" value="1"/>
</dbReference>
<dbReference type="Proteomes" id="UP000325438">
    <property type="component" value="Unassembled WGS sequence"/>
</dbReference>
<protein>
    <submittedName>
        <fullName evidence="2">DUF1120 domain-containing protein</fullName>
    </submittedName>
</protein>
<accession>A0A5N7JUW0</accession>
<dbReference type="AlphaFoldDB" id="A0A5N7JUW0"/>
<proteinExistence type="predicted"/>
<keyword evidence="1" id="KW-0732">Signal</keyword>
<reference evidence="2 3" key="1">
    <citation type="submission" date="2019-09" db="EMBL/GenBank/DDBJ databases">
        <title>The draft genomes of Allium pathogen Pseudomonas sp.</title>
        <authorList>
            <person name="Fujikawa T."/>
            <person name="Sawada H."/>
        </authorList>
    </citation>
    <scope>NUCLEOTIDE SEQUENCE [LARGE SCALE GENOMIC DNA]</scope>
    <source>
        <strain evidence="2 3">MAFF 730085</strain>
    </source>
</reference>
<evidence type="ECO:0000256" key="1">
    <source>
        <dbReference type="SAM" id="SignalP"/>
    </source>
</evidence>
<dbReference type="RefSeq" id="WP_058411988.1">
    <property type="nucleotide sequence ID" value="NZ_JBLZPT010000006.1"/>
</dbReference>
<comment type="caution">
    <text evidence="2">The sequence shown here is derived from an EMBL/GenBank/DDBJ whole genome shotgun (WGS) entry which is preliminary data.</text>
</comment>
<gene>
    <name evidence="2" type="ORF">F0170_15005</name>
</gene>
<dbReference type="EMBL" id="VUBA01000088">
    <property type="protein sequence ID" value="MPQ85178.1"/>
    <property type="molecule type" value="Genomic_DNA"/>
</dbReference>